<dbReference type="Proteomes" id="UP000431269">
    <property type="component" value="Chromosome"/>
</dbReference>
<accession>A0A6I6MH04</accession>
<feature type="region of interest" description="Disordered" evidence="1">
    <location>
        <begin position="1"/>
        <end position="33"/>
    </location>
</feature>
<reference evidence="3" key="1">
    <citation type="submission" date="2019-12" db="EMBL/GenBank/DDBJ databases">
        <title>Complete genome of Terracaulis silvestris 0127_4.</title>
        <authorList>
            <person name="Vieira S."/>
            <person name="Riedel T."/>
            <person name="Sproer C."/>
            <person name="Pascual J."/>
            <person name="Boedeker C."/>
            <person name="Overmann J."/>
        </authorList>
    </citation>
    <scope>NUCLEOTIDE SEQUENCE [LARGE SCALE GENOMIC DNA]</scope>
    <source>
        <strain evidence="3">0127_4</strain>
    </source>
</reference>
<dbReference type="KEGG" id="tsv:DSM104635_00856"/>
<dbReference type="EMBL" id="CP047045">
    <property type="protein sequence ID" value="QGZ94040.1"/>
    <property type="molecule type" value="Genomic_DNA"/>
</dbReference>
<evidence type="ECO:0000313" key="2">
    <source>
        <dbReference type="EMBL" id="QGZ94040.1"/>
    </source>
</evidence>
<proteinExistence type="predicted"/>
<gene>
    <name evidence="2" type="ORF">DSM104635_00856</name>
</gene>
<evidence type="ECO:0008006" key="4">
    <source>
        <dbReference type="Google" id="ProtNLM"/>
    </source>
</evidence>
<keyword evidence="3" id="KW-1185">Reference proteome</keyword>
<evidence type="ECO:0000313" key="3">
    <source>
        <dbReference type="Proteomes" id="UP000431269"/>
    </source>
</evidence>
<protein>
    <recommendedName>
        <fullName evidence="4">Phosphoglycolate phosphatase</fullName>
    </recommendedName>
</protein>
<dbReference type="AlphaFoldDB" id="A0A6I6MH04"/>
<organism evidence="2 3">
    <name type="scientific">Terricaulis silvestris</name>
    <dbReference type="NCBI Taxonomy" id="2686094"/>
    <lineage>
        <taxon>Bacteria</taxon>
        <taxon>Pseudomonadati</taxon>
        <taxon>Pseudomonadota</taxon>
        <taxon>Alphaproteobacteria</taxon>
        <taxon>Caulobacterales</taxon>
        <taxon>Caulobacteraceae</taxon>
        <taxon>Terricaulis</taxon>
    </lineage>
</organism>
<name>A0A6I6MH04_9CAUL</name>
<evidence type="ECO:0000256" key="1">
    <source>
        <dbReference type="SAM" id="MobiDB-lite"/>
    </source>
</evidence>
<sequence length="113" mass="12667">MKPYALQKDSDDQDFGSWSSFSPAHGEPADYCSRDGAQALKDKIEAYWRERGQNVMVALHNVGFHPAIRAARFDVRSDMVNGMPRVRGSAAKPQLQEVFAEDFDEVGDDLAFE</sequence>